<protein>
    <submittedName>
        <fullName evidence="1">Uncharacterized protein</fullName>
    </submittedName>
</protein>
<gene>
    <name evidence="1" type="ORF">Ppb6_00838</name>
</gene>
<dbReference type="EMBL" id="LOMY01000028">
    <property type="protein sequence ID" value="OCQ53952.1"/>
    <property type="molecule type" value="Genomic_DNA"/>
</dbReference>
<dbReference type="STRING" id="286156.Ppb6_00838"/>
<evidence type="ECO:0000313" key="2">
    <source>
        <dbReference type="Proteomes" id="UP000093476"/>
    </source>
</evidence>
<dbReference type="Proteomes" id="UP000093476">
    <property type="component" value="Unassembled WGS sequence"/>
</dbReference>
<reference evidence="1 2" key="1">
    <citation type="submission" date="2015-12" db="EMBL/GenBank/DDBJ databases">
        <title>Genome comparisons provide insights into the role of secondary metabolites in the pathogenic phase of the Photorhabdus life cycle.</title>
        <authorList>
            <person name="Tobias N.J."/>
            <person name="Mishra B."/>
            <person name="Gupta D.K."/>
            <person name="Thines M."/>
            <person name="Stinear T.P."/>
            <person name="Bode H.B."/>
        </authorList>
    </citation>
    <scope>NUCLEOTIDE SEQUENCE [LARGE SCALE GENOMIC DNA]</scope>
    <source>
        <strain evidence="1 2">PB68.1</strain>
    </source>
</reference>
<organism evidence="1 2">
    <name type="scientific">Photorhabdus australis subsp. thailandensis</name>
    <dbReference type="NCBI Taxonomy" id="2805096"/>
    <lineage>
        <taxon>Bacteria</taxon>
        <taxon>Pseudomonadati</taxon>
        <taxon>Pseudomonadota</taxon>
        <taxon>Gammaproteobacteria</taxon>
        <taxon>Enterobacterales</taxon>
        <taxon>Morganellaceae</taxon>
        <taxon>Photorhabdus</taxon>
    </lineage>
</organism>
<evidence type="ECO:0000313" key="1">
    <source>
        <dbReference type="EMBL" id="OCQ53952.1"/>
    </source>
</evidence>
<keyword evidence="2" id="KW-1185">Reference proteome</keyword>
<proteinExistence type="predicted"/>
<accession>A0A1C0U7N8</accession>
<comment type="caution">
    <text evidence="1">The sequence shown here is derived from an EMBL/GenBank/DDBJ whole genome shotgun (WGS) entry which is preliminary data.</text>
</comment>
<name>A0A1C0U7N8_9GAMM</name>
<dbReference type="AlphaFoldDB" id="A0A1C0U7N8"/>
<sequence length="33" mass="3940">MNRKKSYKGVTSLYPRCFYQQLTHDYQKGIDGL</sequence>